<dbReference type="EMBL" id="LR797264">
    <property type="protein sequence ID" value="CAB4198024.1"/>
    <property type="molecule type" value="Genomic_DNA"/>
</dbReference>
<evidence type="ECO:0000313" key="2">
    <source>
        <dbReference type="EMBL" id="CAB4198024.1"/>
    </source>
</evidence>
<organism evidence="2">
    <name type="scientific">uncultured Caudovirales phage</name>
    <dbReference type="NCBI Taxonomy" id="2100421"/>
    <lineage>
        <taxon>Viruses</taxon>
        <taxon>Duplodnaviria</taxon>
        <taxon>Heunggongvirae</taxon>
        <taxon>Uroviricota</taxon>
        <taxon>Caudoviricetes</taxon>
        <taxon>Peduoviridae</taxon>
        <taxon>Maltschvirus</taxon>
        <taxon>Maltschvirus maltsch</taxon>
    </lineage>
</organism>
<accession>A0A6J5S080</accession>
<feature type="compositionally biased region" description="Polar residues" evidence="1">
    <location>
        <begin position="89"/>
        <end position="102"/>
    </location>
</feature>
<name>A0A6J5S080_9CAUD</name>
<sequence length="102" mass="11482">MVVLSTRDDLRLALLTTMKEQGKDKLDIMIAADIEDIRMLHNTRYAETQKNGGKWRVSWDRILTWIAACGYEVHITLVKKGSVKHAQDQRLSTGNNQGVSAG</sequence>
<proteinExistence type="predicted"/>
<reference evidence="2" key="1">
    <citation type="submission" date="2020-05" db="EMBL/GenBank/DDBJ databases">
        <authorList>
            <person name="Chiriac C."/>
            <person name="Salcher M."/>
            <person name="Ghai R."/>
            <person name="Kavagutti S V."/>
        </authorList>
    </citation>
    <scope>NUCLEOTIDE SEQUENCE</scope>
</reference>
<protein>
    <submittedName>
        <fullName evidence="2">Uncharacterized protein</fullName>
    </submittedName>
</protein>
<evidence type="ECO:0000256" key="1">
    <source>
        <dbReference type="SAM" id="MobiDB-lite"/>
    </source>
</evidence>
<gene>
    <name evidence="2" type="ORF">UFOVP1323_60</name>
</gene>
<feature type="region of interest" description="Disordered" evidence="1">
    <location>
        <begin position="83"/>
        <end position="102"/>
    </location>
</feature>